<evidence type="ECO:0008006" key="3">
    <source>
        <dbReference type="Google" id="ProtNLM"/>
    </source>
</evidence>
<reference evidence="1" key="1">
    <citation type="journal article" date="2012" name="Nat. Biotechnol.">
        <title>Draft genome sequence of pigeonpea (Cajanus cajan), an orphan legume crop of resource-poor farmers.</title>
        <authorList>
            <person name="Varshney R.K."/>
            <person name="Chen W."/>
            <person name="Li Y."/>
            <person name="Bharti A.K."/>
            <person name="Saxena R.K."/>
            <person name="Schlueter J.A."/>
            <person name="Donoghue M.T."/>
            <person name="Azam S."/>
            <person name="Fan G."/>
            <person name="Whaley A.M."/>
            <person name="Farmer A.D."/>
            <person name="Sheridan J."/>
            <person name="Iwata A."/>
            <person name="Tuteja R."/>
            <person name="Penmetsa R.V."/>
            <person name="Wu W."/>
            <person name="Upadhyaya H.D."/>
            <person name="Yang S.P."/>
            <person name="Shah T."/>
            <person name="Saxena K.B."/>
            <person name="Michael T."/>
            <person name="McCombie W.R."/>
            <person name="Yang B."/>
            <person name="Zhang G."/>
            <person name="Yang H."/>
            <person name="Wang J."/>
            <person name="Spillane C."/>
            <person name="Cook D.R."/>
            <person name="May G.D."/>
            <person name="Xu X."/>
            <person name="Jackson S.A."/>
        </authorList>
    </citation>
    <scope>NUCLEOTIDE SEQUENCE [LARGE SCALE GENOMIC DNA]</scope>
</reference>
<dbReference type="Proteomes" id="UP000075243">
    <property type="component" value="Unassembled WGS sequence"/>
</dbReference>
<accession>A0A151R5V2</accession>
<name>A0A151R5V2_CAJCA</name>
<keyword evidence="2" id="KW-1185">Reference proteome</keyword>
<dbReference type="AlphaFoldDB" id="A0A151R5V2"/>
<dbReference type="Gramene" id="C.cajan_38575.t">
    <property type="protein sequence ID" value="C.cajan_38575.t"/>
    <property type="gene ID" value="C.cajan_38575"/>
</dbReference>
<evidence type="ECO:0000313" key="2">
    <source>
        <dbReference type="Proteomes" id="UP000075243"/>
    </source>
</evidence>
<dbReference type="EMBL" id="KQ484059">
    <property type="protein sequence ID" value="KYP37876.1"/>
    <property type="molecule type" value="Genomic_DNA"/>
</dbReference>
<sequence length="147" mass="17180">MLDGVVIAKKIVDLAKKKHKQCMIFKIDKRRHLSFGGRLILLKSVLYSLPEGIRRVIGNGKEIYFWKHAWCERSALKDTYQRLFSVLGQKCVLCNKETESTIHLFFSCSASYLICQLCYRWFGIQTVLPEQGKQHFTNHSGIWKKKK</sequence>
<protein>
    <recommendedName>
        <fullName evidence="3">Reverse transcriptase zinc-binding domain-containing protein</fullName>
    </recommendedName>
</protein>
<evidence type="ECO:0000313" key="1">
    <source>
        <dbReference type="EMBL" id="KYP37876.1"/>
    </source>
</evidence>
<gene>
    <name evidence="1" type="ORF">KK1_040916</name>
</gene>
<proteinExistence type="predicted"/>
<organism evidence="1 2">
    <name type="scientific">Cajanus cajan</name>
    <name type="common">Pigeon pea</name>
    <name type="synonym">Cajanus indicus</name>
    <dbReference type="NCBI Taxonomy" id="3821"/>
    <lineage>
        <taxon>Eukaryota</taxon>
        <taxon>Viridiplantae</taxon>
        <taxon>Streptophyta</taxon>
        <taxon>Embryophyta</taxon>
        <taxon>Tracheophyta</taxon>
        <taxon>Spermatophyta</taxon>
        <taxon>Magnoliopsida</taxon>
        <taxon>eudicotyledons</taxon>
        <taxon>Gunneridae</taxon>
        <taxon>Pentapetalae</taxon>
        <taxon>rosids</taxon>
        <taxon>fabids</taxon>
        <taxon>Fabales</taxon>
        <taxon>Fabaceae</taxon>
        <taxon>Papilionoideae</taxon>
        <taxon>50 kb inversion clade</taxon>
        <taxon>NPAAA clade</taxon>
        <taxon>indigoferoid/millettioid clade</taxon>
        <taxon>Phaseoleae</taxon>
        <taxon>Cajanus</taxon>
    </lineage>
</organism>